<dbReference type="PIRSF" id="PIRSF016020">
    <property type="entry name" value="PHexose_mutarotase"/>
    <property type="match status" value="1"/>
</dbReference>
<name>A0ABY6G1G6_9MICO</name>
<evidence type="ECO:0000256" key="3">
    <source>
        <dbReference type="ARBA" id="ARBA00023235"/>
    </source>
</evidence>
<dbReference type="RefSeq" id="WP_263593699.1">
    <property type="nucleotide sequence ID" value="NZ_CP107020.1"/>
</dbReference>
<dbReference type="Gene3D" id="2.70.98.10">
    <property type="match status" value="1"/>
</dbReference>
<dbReference type="PANTHER" id="PTHR11122:SF13">
    <property type="entry name" value="GLUCOSE-6-PHOSPHATE 1-EPIMERASE"/>
    <property type="match status" value="1"/>
</dbReference>
<organism evidence="5 6">
    <name type="scientific">Brachybacterium huguangmaarense</name>
    <dbReference type="NCBI Taxonomy" id="1652028"/>
    <lineage>
        <taxon>Bacteria</taxon>
        <taxon>Bacillati</taxon>
        <taxon>Actinomycetota</taxon>
        <taxon>Actinomycetes</taxon>
        <taxon>Micrococcales</taxon>
        <taxon>Dermabacteraceae</taxon>
        <taxon>Brachybacterium</taxon>
    </lineage>
</organism>
<comment type="catalytic activity">
    <reaction evidence="1">
        <text>alpha-D-glucose 6-phosphate = beta-D-glucose 6-phosphate</text>
        <dbReference type="Rhea" id="RHEA:16249"/>
        <dbReference type="ChEBI" id="CHEBI:58225"/>
        <dbReference type="ChEBI" id="CHEBI:58247"/>
        <dbReference type="EC" id="5.1.3.15"/>
    </reaction>
</comment>
<dbReference type="InterPro" id="IPR011013">
    <property type="entry name" value="Gal_mutarotase_sf_dom"/>
</dbReference>
<proteinExistence type="inferred from homology"/>
<dbReference type="Pfam" id="PF01263">
    <property type="entry name" value="Aldose_epim"/>
    <property type="match status" value="1"/>
</dbReference>
<keyword evidence="6" id="KW-1185">Reference proteome</keyword>
<evidence type="ECO:0000313" key="5">
    <source>
        <dbReference type="EMBL" id="UYG16486.1"/>
    </source>
</evidence>
<dbReference type="SUPFAM" id="SSF74650">
    <property type="entry name" value="Galactose mutarotase-like"/>
    <property type="match status" value="1"/>
</dbReference>
<keyword evidence="3 4" id="KW-0413">Isomerase</keyword>
<dbReference type="EC" id="5.1.3.15" evidence="4"/>
<dbReference type="InterPro" id="IPR014718">
    <property type="entry name" value="GH-type_carb-bd"/>
</dbReference>
<dbReference type="CDD" id="cd09020">
    <property type="entry name" value="D-hex-6-P-epi_like"/>
    <property type="match status" value="1"/>
</dbReference>
<dbReference type="Proteomes" id="UP001164305">
    <property type="component" value="Chromosome"/>
</dbReference>
<evidence type="ECO:0000256" key="4">
    <source>
        <dbReference type="PIRNR" id="PIRNR016020"/>
    </source>
</evidence>
<evidence type="ECO:0000256" key="2">
    <source>
        <dbReference type="ARBA" id="ARBA00005866"/>
    </source>
</evidence>
<protein>
    <recommendedName>
        <fullName evidence="4">Putative glucose-6-phosphate 1-epimerase</fullName>
        <ecNumber evidence="4">5.1.3.15</ecNumber>
    </recommendedName>
</protein>
<comment type="similarity">
    <text evidence="2 4">Belongs to the glucose-6-phosphate 1-epimerase family.</text>
</comment>
<evidence type="ECO:0000313" key="6">
    <source>
        <dbReference type="Proteomes" id="UP001164305"/>
    </source>
</evidence>
<accession>A0ABY6G1G6</accession>
<sequence>MDDSVISLPAGVRRATVHDAPALLVETAASRATIHLDGAHVTSWVPADGDDVLWVSPQARYGRGASIRGGIPLIGPWFGPGRDGRTSPAHGWLRSARWELEAAERIGEAVTLVLALQDADPSGAGITARAFVSVGEHLTVELTITAGSEPLELESALHTYLAVSDVREVQLDGLAGAAYLDNTEALAPRVEGHDPVVLTGPTDRIYAVDDEVEVRDPVAGRILREEPAGSTRTVVWNPWAEGAQQLADMPDDAWTGFVCVETAAAKEGFVPLEPGASHAVRVRLSVREG</sequence>
<dbReference type="InterPro" id="IPR025532">
    <property type="entry name" value="G6P_1-epimerase"/>
</dbReference>
<gene>
    <name evidence="5" type="ORF">BRM3_12870</name>
</gene>
<reference evidence="5" key="1">
    <citation type="submission" date="2022-10" db="EMBL/GenBank/DDBJ databases">
        <title>Whole-Genome Sequencing of Brachybacterium huguangmaarense BRM-3, Isolated from Betula schmidtii.</title>
        <authorList>
            <person name="Haam D."/>
        </authorList>
    </citation>
    <scope>NUCLEOTIDE SEQUENCE</scope>
    <source>
        <strain evidence="5">BRM-3</strain>
    </source>
</reference>
<dbReference type="InterPro" id="IPR008183">
    <property type="entry name" value="Aldose_1/G6P_1-epimerase"/>
</dbReference>
<dbReference type="PANTHER" id="PTHR11122">
    <property type="entry name" value="APOSPORY-ASSOCIATED PROTEIN C-RELATED"/>
    <property type="match status" value="1"/>
</dbReference>
<dbReference type="EMBL" id="CP107020">
    <property type="protein sequence ID" value="UYG16486.1"/>
    <property type="molecule type" value="Genomic_DNA"/>
</dbReference>
<evidence type="ECO:0000256" key="1">
    <source>
        <dbReference type="ARBA" id="ARBA00001096"/>
    </source>
</evidence>